<keyword evidence="6 9" id="KW-1133">Transmembrane helix</keyword>
<evidence type="ECO:0000256" key="1">
    <source>
        <dbReference type="ARBA" id="ARBA00004651"/>
    </source>
</evidence>
<keyword evidence="5 8" id="KW-0812">Transmembrane</keyword>
<evidence type="ECO:0000256" key="2">
    <source>
        <dbReference type="ARBA" id="ARBA00008034"/>
    </source>
</evidence>
<dbReference type="Pfam" id="PF00950">
    <property type="entry name" value="ABC-3"/>
    <property type="match status" value="1"/>
</dbReference>
<keyword evidence="3 8" id="KW-0813">Transport</keyword>
<feature type="transmembrane region" description="Helical" evidence="9">
    <location>
        <begin position="91"/>
        <end position="110"/>
    </location>
</feature>
<reference evidence="11" key="1">
    <citation type="submission" date="2016-08" db="EMBL/GenBank/DDBJ databases">
        <authorList>
            <person name="Holder M.E."/>
            <person name="Ajami N.J."/>
            <person name="Petrosino J.F."/>
        </authorList>
    </citation>
    <scope>NUCLEOTIDE SEQUENCE [LARGE SCALE GENOMIC DNA]</scope>
    <source>
        <strain evidence="11">F0677</strain>
    </source>
</reference>
<keyword evidence="7 9" id="KW-0472">Membrane</keyword>
<dbReference type="InterPro" id="IPR037294">
    <property type="entry name" value="ABC_BtuC-like"/>
</dbReference>
<gene>
    <name evidence="10" type="ORF">BCB69_00625</name>
</gene>
<dbReference type="InterPro" id="IPR001626">
    <property type="entry name" value="ABC_TroCD"/>
</dbReference>
<keyword evidence="4" id="KW-1003">Cell membrane</keyword>
<dbReference type="PANTHER" id="PTHR30477">
    <property type="entry name" value="ABC-TRANSPORTER METAL-BINDING PROTEIN"/>
    <property type="match status" value="1"/>
</dbReference>
<dbReference type="STRING" id="39950.BCB69_00625"/>
<dbReference type="EMBL" id="CP017037">
    <property type="protein sequence ID" value="AOH38626.1"/>
    <property type="molecule type" value="Genomic_DNA"/>
</dbReference>
<dbReference type="GO" id="GO:0043190">
    <property type="term" value="C:ATP-binding cassette (ABC) transporter complex"/>
    <property type="evidence" value="ECO:0007669"/>
    <property type="project" value="InterPro"/>
</dbReference>
<protein>
    <submittedName>
        <fullName evidence="10">Zinc ABC transporter permease</fullName>
    </submittedName>
</protein>
<dbReference type="AlphaFoldDB" id="A0A1B3WCG0"/>
<evidence type="ECO:0000313" key="11">
    <source>
        <dbReference type="Proteomes" id="UP000094757"/>
    </source>
</evidence>
<comment type="similarity">
    <text evidence="2 8">Belongs to the ABC-3 integral membrane protein family.</text>
</comment>
<comment type="subcellular location">
    <subcellularLocation>
        <location evidence="1 8">Cell membrane</location>
        <topology evidence="1 8">Multi-pass membrane protein</topology>
    </subcellularLocation>
</comment>
<dbReference type="RefSeq" id="WP_069176720.1">
    <property type="nucleotide sequence ID" value="NZ_CP017037.1"/>
</dbReference>
<dbReference type="CDD" id="cd06550">
    <property type="entry name" value="TM_ABC_iron-siderophores_like"/>
    <property type="match status" value="1"/>
</dbReference>
<proteinExistence type="inferred from homology"/>
<feature type="transmembrane region" description="Helical" evidence="9">
    <location>
        <begin position="231"/>
        <end position="252"/>
    </location>
</feature>
<feature type="transmembrane region" description="Helical" evidence="9">
    <location>
        <begin position="174"/>
        <end position="198"/>
    </location>
</feature>
<dbReference type="GO" id="GO:0055085">
    <property type="term" value="P:transmembrane transport"/>
    <property type="evidence" value="ECO:0007669"/>
    <property type="project" value="InterPro"/>
</dbReference>
<dbReference type="Proteomes" id="UP000094757">
    <property type="component" value="Chromosome"/>
</dbReference>
<organism evidence="10 11">
    <name type="scientific">Dialister pneumosintes</name>
    <dbReference type="NCBI Taxonomy" id="39950"/>
    <lineage>
        <taxon>Bacteria</taxon>
        <taxon>Bacillati</taxon>
        <taxon>Bacillota</taxon>
        <taxon>Negativicutes</taxon>
        <taxon>Veillonellales</taxon>
        <taxon>Veillonellaceae</taxon>
        <taxon>Dialister</taxon>
    </lineage>
</organism>
<sequence>MNSFAEILIIALFTSTACALPGNFLALRKMSMLTDAISHTVLLGIITAFLICGDLSSPFLIIGATIMGVFTVWLIELLYNSKLVASDSAIGLIFPLLFSIGVILITRYAGNVHLDTDCVLLGELAFAPFDRLVINGIDYGAKGIYISGLILLIVSSLITLFYKEIKLATFDPILCATLGFSPLLIHYGLMSLVSLVAVTSFQSIGSILVIAFMIIPAMTAALWTRTLTSRLILSCLLGAAGSILGILGAIYLDTSLAGMMAAILGILFIISLIIAPSTGLLASFQRKKNQQFAFGRETLLQHLLFHYNTDLMTRENAIDTLPIHMKWSKTFTNKICESLIKDGYVIKQGNLLLPTKQGKLHNQFYRENLHS</sequence>
<evidence type="ECO:0000313" key="10">
    <source>
        <dbReference type="EMBL" id="AOH38626.1"/>
    </source>
</evidence>
<evidence type="ECO:0000256" key="8">
    <source>
        <dbReference type="RuleBase" id="RU003943"/>
    </source>
</evidence>
<accession>A0A1B3WCG0</accession>
<feature type="transmembrane region" description="Helical" evidence="9">
    <location>
        <begin position="33"/>
        <end position="51"/>
    </location>
</feature>
<evidence type="ECO:0000256" key="6">
    <source>
        <dbReference type="ARBA" id="ARBA00022989"/>
    </source>
</evidence>
<evidence type="ECO:0000256" key="3">
    <source>
        <dbReference type="ARBA" id="ARBA00022448"/>
    </source>
</evidence>
<dbReference type="GO" id="GO:0010043">
    <property type="term" value="P:response to zinc ion"/>
    <property type="evidence" value="ECO:0007669"/>
    <property type="project" value="TreeGrafter"/>
</dbReference>
<dbReference type="Gene3D" id="1.10.3470.10">
    <property type="entry name" value="ABC transporter involved in vitamin B12 uptake, BtuC"/>
    <property type="match status" value="1"/>
</dbReference>
<evidence type="ECO:0000256" key="9">
    <source>
        <dbReference type="SAM" id="Phobius"/>
    </source>
</evidence>
<feature type="transmembrane region" description="Helical" evidence="9">
    <location>
        <begin position="6"/>
        <end position="26"/>
    </location>
</feature>
<evidence type="ECO:0000256" key="4">
    <source>
        <dbReference type="ARBA" id="ARBA00022475"/>
    </source>
</evidence>
<feature type="transmembrane region" description="Helical" evidence="9">
    <location>
        <begin position="144"/>
        <end position="162"/>
    </location>
</feature>
<feature type="transmembrane region" description="Helical" evidence="9">
    <location>
        <begin position="258"/>
        <end position="282"/>
    </location>
</feature>
<name>A0A1B3WCG0_9FIRM</name>
<evidence type="ECO:0000256" key="5">
    <source>
        <dbReference type="ARBA" id="ARBA00022692"/>
    </source>
</evidence>
<dbReference type="KEGG" id="dpn:BCB69_00625"/>
<feature type="transmembrane region" description="Helical" evidence="9">
    <location>
        <begin position="204"/>
        <end position="224"/>
    </location>
</feature>
<dbReference type="PANTHER" id="PTHR30477:SF8">
    <property type="entry name" value="METAL TRANSPORT SYSTEM MEMBRANE PROTEIN CT_070-RELATED"/>
    <property type="match status" value="1"/>
</dbReference>
<dbReference type="SUPFAM" id="SSF81345">
    <property type="entry name" value="ABC transporter involved in vitamin B12 uptake, BtuC"/>
    <property type="match status" value="1"/>
</dbReference>
<feature type="transmembrane region" description="Helical" evidence="9">
    <location>
        <begin position="57"/>
        <end position="79"/>
    </location>
</feature>
<evidence type="ECO:0000256" key="7">
    <source>
        <dbReference type="ARBA" id="ARBA00023136"/>
    </source>
</evidence>